<comment type="caution">
    <text evidence="5">The sequence shown here is derived from an EMBL/GenBank/DDBJ whole genome shotgun (WGS) entry which is preliminary data.</text>
</comment>
<dbReference type="RefSeq" id="WP_186847846.1">
    <property type="nucleotide sequence ID" value="NZ_JACOOX010000005.1"/>
</dbReference>
<name>A0A8I0DVE7_9FIRM</name>
<dbReference type="InterPro" id="IPR027417">
    <property type="entry name" value="P-loop_NTPase"/>
</dbReference>
<evidence type="ECO:0000259" key="4">
    <source>
        <dbReference type="PROSITE" id="PS50893"/>
    </source>
</evidence>
<evidence type="ECO:0000256" key="3">
    <source>
        <dbReference type="ARBA" id="ARBA00022840"/>
    </source>
</evidence>
<dbReference type="InterPro" id="IPR003593">
    <property type="entry name" value="AAA+_ATPase"/>
</dbReference>
<reference evidence="5 6" key="1">
    <citation type="submission" date="2020-08" db="EMBL/GenBank/DDBJ databases">
        <title>Genome public.</title>
        <authorList>
            <person name="Liu C."/>
            <person name="Sun Q."/>
        </authorList>
    </citation>
    <scope>NUCLEOTIDE SEQUENCE [LARGE SCALE GENOMIC DNA]</scope>
    <source>
        <strain evidence="5 6">NSJ-10</strain>
    </source>
</reference>
<dbReference type="EMBL" id="JACOOX010000005">
    <property type="protein sequence ID" value="MBC5663357.1"/>
    <property type="molecule type" value="Genomic_DNA"/>
</dbReference>
<dbReference type="PROSITE" id="PS50893">
    <property type="entry name" value="ABC_TRANSPORTER_2"/>
    <property type="match status" value="1"/>
</dbReference>
<dbReference type="GO" id="GO:0016887">
    <property type="term" value="F:ATP hydrolysis activity"/>
    <property type="evidence" value="ECO:0007669"/>
    <property type="project" value="InterPro"/>
</dbReference>
<gene>
    <name evidence="5" type="ORF">H8S09_10715</name>
</gene>
<dbReference type="Proteomes" id="UP000615234">
    <property type="component" value="Unassembled WGS sequence"/>
</dbReference>
<evidence type="ECO:0000256" key="1">
    <source>
        <dbReference type="ARBA" id="ARBA00022448"/>
    </source>
</evidence>
<dbReference type="GO" id="GO:0005524">
    <property type="term" value="F:ATP binding"/>
    <property type="evidence" value="ECO:0007669"/>
    <property type="project" value="UniProtKB-KW"/>
</dbReference>
<dbReference type="PANTHER" id="PTHR42939">
    <property type="entry name" value="ABC TRANSPORTER ATP-BINDING PROTEIN ALBC-RELATED"/>
    <property type="match status" value="1"/>
</dbReference>
<evidence type="ECO:0000313" key="6">
    <source>
        <dbReference type="Proteomes" id="UP000615234"/>
    </source>
</evidence>
<dbReference type="Pfam" id="PF00005">
    <property type="entry name" value="ABC_tran"/>
    <property type="match status" value="1"/>
</dbReference>
<organism evidence="5 6">
    <name type="scientific">Coprococcus hominis</name>
    <name type="common">ex Liu et al. 2022</name>
    <dbReference type="NCBI Taxonomy" id="2763039"/>
    <lineage>
        <taxon>Bacteria</taxon>
        <taxon>Bacillati</taxon>
        <taxon>Bacillota</taxon>
        <taxon>Clostridia</taxon>
        <taxon>Lachnospirales</taxon>
        <taxon>Lachnospiraceae</taxon>
        <taxon>Coprococcus</taxon>
    </lineage>
</organism>
<evidence type="ECO:0000256" key="2">
    <source>
        <dbReference type="ARBA" id="ARBA00022741"/>
    </source>
</evidence>
<proteinExistence type="predicted"/>
<keyword evidence="3 5" id="KW-0067">ATP-binding</keyword>
<dbReference type="PROSITE" id="PS00211">
    <property type="entry name" value="ABC_TRANSPORTER_1"/>
    <property type="match status" value="1"/>
</dbReference>
<dbReference type="SMART" id="SM00382">
    <property type="entry name" value="AAA"/>
    <property type="match status" value="1"/>
</dbReference>
<keyword evidence="6" id="KW-1185">Reference proteome</keyword>
<dbReference type="InterPro" id="IPR003439">
    <property type="entry name" value="ABC_transporter-like_ATP-bd"/>
</dbReference>
<accession>A0A8I0DVE7</accession>
<dbReference type="SUPFAM" id="SSF52540">
    <property type="entry name" value="P-loop containing nucleoside triphosphate hydrolases"/>
    <property type="match status" value="1"/>
</dbReference>
<dbReference type="CDD" id="cd03230">
    <property type="entry name" value="ABC_DR_subfamily_A"/>
    <property type="match status" value="1"/>
</dbReference>
<dbReference type="Gene3D" id="3.40.50.300">
    <property type="entry name" value="P-loop containing nucleotide triphosphate hydrolases"/>
    <property type="match status" value="1"/>
</dbReference>
<keyword evidence="2" id="KW-0547">Nucleotide-binding</keyword>
<dbReference type="PANTHER" id="PTHR42939:SF1">
    <property type="entry name" value="ABC TRANSPORTER ATP-BINDING PROTEIN ALBC-RELATED"/>
    <property type="match status" value="1"/>
</dbReference>
<keyword evidence="1" id="KW-0813">Transport</keyword>
<protein>
    <submittedName>
        <fullName evidence="5">ABC transporter ATP-binding protein</fullName>
    </submittedName>
</protein>
<dbReference type="InterPro" id="IPR051782">
    <property type="entry name" value="ABC_Transporter_VariousFunc"/>
</dbReference>
<dbReference type="AlphaFoldDB" id="A0A8I0DVE7"/>
<feature type="domain" description="ABC transporter" evidence="4">
    <location>
        <begin position="2"/>
        <end position="224"/>
    </location>
</feature>
<sequence>MIKCEHLVKKYMSTTAVSDLSLDIISGNIYALLGPNGSGKSTLMKMIAGLSKPSSGTITMDNRPLDYKAKAHIAYMPTEAYFFGYMNCIDVGKYYRDFFADFDYDKYMRLLQEMDLSPKQKVREMSSGMMAKLKIVATLSRNAEVIMLDEPLNGIDIIAREKIIHTIVSNISDDTAVIMSSHLVDELEKIIDHAIFIKNGTCVLQGNAEELRIAQGKSIVDMYKEIYA</sequence>
<evidence type="ECO:0000313" key="5">
    <source>
        <dbReference type="EMBL" id="MBC5663357.1"/>
    </source>
</evidence>
<dbReference type="InterPro" id="IPR017871">
    <property type="entry name" value="ABC_transporter-like_CS"/>
</dbReference>